<name>A0ABX7FNL3_BRECH</name>
<feature type="chain" id="PRO_5045423317" evidence="2">
    <location>
        <begin position="28"/>
        <end position="1238"/>
    </location>
</feature>
<protein>
    <submittedName>
        <fullName evidence="3">FIVAR domain-containing protein</fullName>
    </submittedName>
</protein>
<dbReference type="EMBL" id="CP069127">
    <property type="protein sequence ID" value="QRG67343.1"/>
    <property type="molecule type" value="Genomic_DNA"/>
</dbReference>
<dbReference type="InterPro" id="IPR011050">
    <property type="entry name" value="Pectin_lyase_fold/virulence"/>
</dbReference>
<organism evidence="3 4">
    <name type="scientific">Brevibacillus choshinensis</name>
    <dbReference type="NCBI Taxonomy" id="54911"/>
    <lineage>
        <taxon>Bacteria</taxon>
        <taxon>Bacillati</taxon>
        <taxon>Bacillota</taxon>
        <taxon>Bacilli</taxon>
        <taxon>Bacillales</taxon>
        <taxon>Paenibacillaceae</taxon>
        <taxon>Brevibacillus</taxon>
    </lineage>
</organism>
<feature type="signal peptide" evidence="2">
    <location>
        <begin position="1"/>
        <end position="27"/>
    </location>
</feature>
<keyword evidence="2" id="KW-0732">Signal</keyword>
<keyword evidence="4" id="KW-1185">Reference proteome</keyword>
<proteinExistence type="predicted"/>
<evidence type="ECO:0000256" key="1">
    <source>
        <dbReference type="SAM" id="MobiDB-lite"/>
    </source>
</evidence>
<evidence type="ECO:0000256" key="2">
    <source>
        <dbReference type="SAM" id="SignalP"/>
    </source>
</evidence>
<dbReference type="Proteomes" id="UP000596248">
    <property type="component" value="Chromosome"/>
</dbReference>
<evidence type="ECO:0000313" key="4">
    <source>
        <dbReference type="Proteomes" id="UP000596248"/>
    </source>
</evidence>
<dbReference type="RefSeq" id="WP_203354401.1">
    <property type="nucleotide sequence ID" value="NZ_CP069127.1"/>
</dbReference>
<reference evidence="3 4" key="1">
    <citation type="submission" date="2021-01" db="EMBL/GenBank/DDBJ databases">
        <title>Identification of strong promoters based on the transcriptome of Brevibacillus choshinensis.</title>
        <authorList>
            <person name="Yao D."/>
            <person name="Zhang K."/>
            <person name="Wu J."/>
        </authorList>
    </citation>
    <scope>NUCLEOTIDE SEQUENCE [LARGE SCALE GENOMIC DNA]</scope>
    <source>
        <strain evidence="3 4">HPD31-SP3</strain>
    </source>
</reference>
<evidence type="ECO:0000313" key="3">
    <source>
        <dbReference type="EMBL" id="QRG67343.1"/>
    </source>
</evidence>
<sequence length="1238" mass="128531">MSLKKKVSVFAVMSTLALNSLVGTAFAAINVSDSNVTNLTVNTDTELNISGTTSVTGNVNLKAKTTIYPTGNKVDFSKSNVTLAPKVDSTFDLGGVKTNKIVIGSDHVTTVNGFVAPTSGVESTPGVTNAPEFTDVSGNPVEPEIKPQPVVVDKADLTTKINGAKAKVETDYTPESWTAADLANVIDAAEAVLNDTNATQAEVDAQEAKVDAAVAKLVEKTPVVVDKADLTTKINGAKAKVETDYTPESWTAADLANVIDAAEAVLNDTNATQAEVDAQEAKVDAAVAKLVEKTPVVVDKADLTTKINGAKAKVETDYTPESWTAADLANVIDAAEAVLNDTNATQAEVDAQEAKVDAAVAKLVEKTPVVVDKADLTTKINGAKAKVETDYTPESWTAADLANVIDAAEAVLNDTNATQAEVDAQEAKVDAAVAKLVEKTPVVVDKADLTTKINGAKAKVETDYTPESWTAADLANVIDAAEAVLNDTNATQAEVDAQEAKVDAAVAKLVEKTPVVVDKADLTTKINGAKAKVETDYTPESWTAADLANVIDAAEAVLNDTNATQAEVDAQEAKVDAAVAKLVEKTPVVVDKADLTTKINGAKAKVETDYTPESWTAADLANVIDAAEAVLNDTNATQAEVDAQEAKVDAAVAKLVEKTPVVVDKADLTTKINGAKAKVETDYTPESWTAADLANVIDAAEAVLNDTNATQAEVDAQEAKVDAAVAKLVEKTPVVVDKADLTTKINGAKAKVETDYTPESWTAADLANVIDAAEAVLNDTNATQAEVDAQEAKVDAAVAKLVEKTPVVVDKADLTTKINGAKAKVETDYTPESWTAADLANVIDAAEAVLNDTNATQAEVDAQEAKVDAAVAKLVEKTPVVVDKADLTTKINGAKAKVETDYTPESWTAADLANVIDAAEAVLNDTNATQAEVDAQEAKVDAAVAKLVEKTPVVVDKADLTTKINGAKAKVETDYTPESWTAADLANVIDAAEAVLNDTNATQAEVDAQEAKVDAAVAKLVVAIDTESELIAALASAQAGDTIKLAGNIEVTDKILVDKAVTIDGQNHTLTLNGNGQSQIASGLGINANANVKNLTVTTTANLTDNLVEVFGTNVHAVLENVIIKDSKQAGLTILDDATVALKGSIALTGNAWGGIEVEHDTASNVEFTLGATLTYTPGSKTNAPVVWLDAAVDNPTPYVTDTAVVLADPVYVTADGTIVAGPEAGATQVWFNLKPAE</sequence>
<dbReference type="SUPFAM" id="SSF51126">
    <property type="entry name" value="Pectin lyase-like"/>
    <property type="match status" value="1"/>
</dbReference>
<accession>A0ABX7FNL3</accession>
<feature type="region of interest" description="Disordered" evidence="1">
    <location>
        <begin position="121"/>
        <end position="142"/>
    </location>
</feature>
<gene>
    <name evidence="3" type="ORF">JNE38_28555</name>
</gene>
<dbReference type="Gene3D" id="1.20.1270.90">
    <property type="entry name" value="AF1782-like"/>
    <property type="match status" value="12"/>
</dbReference>
<dbReference type="Pfam" id="PF07554">
    <property type="entry name" value="FIVAR"/>
    <property type="match status" value="12"/>
</dbReference>